<keyword evidence="2" id="KW-0472">Membrane</keyword>
<dbReference type="EMBL" id="CAMXCT030002768">
    <property type="protein sequence ID" value="CAL4787610.1"/>
    <property type="molecule type" value="Genomic_DNA"/>
</dbReference>
<feature type="transmembrane region" description="Helical" evidence="2">
    <location>
        <begin position="139"/>
        <end position="156"/>
    </location>
</feature>
<reference evidence="4 5" key="2">
    <citation type="submission" date="2024-05" db="EMBL/GenBank/DDBJ databases">
        <authorList>
            <person name="Chen Y."/>
            <person name="Shah S."/>
            <person name="Dougan E. K."/>
            <person name="Thang M."/>
            <person name="Chan C."/>
        </authorList>
    </citation>
    <scope>NUCLEOTIDE SEQUENCE [LARGE SCALE GENOMIC DNA]</scope>
</reference>
<dbReference type="SUPFAM" id="SSF52200">
    <property type="entry name" value="Toll/Interleukin receptor TIR domain"/>
    <property type="match status" value="1"/>
</dbReference>
<dbReference type="EMBL" id="CAMXCT010002768">
    <property type="protein sequence ID" value="CAI4000298.1"/>
    <property type="molecule type" value="Genomic_DNA"/>
</dbReference>
<feature type="transmembrane region" description="Helical" evidence="2">
    <location>
        <begin position="480"/>
        <end position="503"/>
    </location>
</feature>
<dbReference type="AlphaFoldDB" id="A0A9P1D0L7"/>
<feature type="transmembrane region" description="Helical" evidence="2">
    <location>
        <begin position="105"/>
        <end position="133"/>
    </location>
</feature>
<proteinExistence type="predicted"/>
<accession>A0A9P1D0L7</accession>
<dbReference type="InterPro" id="IPR035897">
    <property type="entry name" value="Toll_tir_struct_dom_sf"/>
</dbReference>
<keyword evidence="2" id="KW-1133">Transmembrane helix</keyword>
<keyword evidence="5" id="KW-1185">Reference proteome</keyword>
<dbReference type="OrthoDB" id="10509491at2759"/>
<evidence type="ECO:0000313" key="4">
    <source>
        <dbReference type="EMBL" id="CAL4787610.1"/>
    </source>
</evidence>
<feature type="compositionally biased region" description="Basic and acidic residues" evidence="1">
    <location>
        <begin position="14"/>
        <end position="24"/>
    </location>
</feature>
<sequence length="543" mass="62355">MADDPDSWSIPAEGTKDSDVEKCDSCEDGDSATGSLLTELDSQLLRGVSLAVTLSGFGRHWSSTAGTTTMYQTGPQIYNLSSVVKEFDTFLSHDWQTNRWLKVLALLWIFNLRAATVISLCFSICWGTVLGLHWLPDEAWYIFFPWCVFFLVLLSWQRLRSLVLPKMVFMDKLCIAQHDAILKAQGIVGLAAFLDRSKTLTILWSPKYFTRLWCIYELATYLRQREHKPVKLMPVAMSVVMLLMCIGGMLLMTPYELGYYYYYLKEKNIRYVRGSQGGIHWPAMVRTVAMIVAVAVVLVPVVFWVGIHVMRDIQNLKDQLQDFSIRKSKCFCCCHEHQHPETGEHLPCDRVLVYKMLKIWYSTEGKDFLDSFDDVVRAELSAVALQGAKKAQLPFQDVVYLAMAISATELQKAVQGFVQEANFQGFPDGLVMIQAAFEFLAKFFLNYLTIWLLYLWLIFELCSFGPYLMKRTNCSWSRLLAALVLSLVMFLTFGSFWFITNLINAVVREHFADNLPMFSSLFRLLWLLLPLGLLRWNRRRAGL</sequence>
<protein>
    <submittedName>
        <fullName evidence="3">Uncharacterized protein</fullName>
    </submittedName>
</protein>
<feature type="transmembrane region" description="Helical" evidence="2">
    <location>
        <begin position="283"/>
        <end position="307"/>
    </location>
</feature>
<dbReference type="EMBL" id="CAMXCT020002768">
    <property type="protein sequence ID" value="CAL1153673.1"/>
    <property type="molecule type" value="Genomic_DNA"/>
</dbReference>
<gene>
    <name evidence="3" type="ORF">C1SCF055_LOCUS26425</name>
</gene>
<comment type="caution">
    <text evidence="3">The sequence shown here is derived from an EMBL/GenBank/DDBJ whole genome shotgun (WGS) entry which is preliminary data.</text>
</comment>
<dbReference type="Proteomes" id="UP001152797">
    <property type="component" value="Unassembled WGS sequence"/>
</dbReference>
<keyword evidence="2" id="KW-0812">Transmembrane</keyword>
<evidence type="ECO:0000256" key="2">
    <source>
        <dbReference type="SAM" id="Phobius"/>
    </source>
</evidence>
<feature type="region of interest" description="Disordered" evidence="1">
    <location>
        <begin position="1"/>
        <end position="24"/>
    </location>
</feature>
<reference evidence="3" key="1">
    <citation type="submission" date="2022-10" db="EMBL/GenBank/DDBJ databases">
        <authorList>
            <person name="Chen Y."/>
            <person name="Dougan E. K."/>
            <person name="Chan C."/>
            <person name="Rhodes N."/>
            <person name="Thang M."/>
        </authorList>
    </citation>
    <scope>NUCLEOTIDE SEQUENCE</scope>
</reference>
<feature type="transmembrane region" description="Helical" evidence="2">
    <location>
        <begin position="451"/>
        <end position="468"/>
    </location>
</feature>
<evidence type="ECO:0000313" key="3">
    <source>
        <dbReference type="EMBL" id="CAI4000298.1"/>
    </source>
</evidence>
<organism evidence="3">
    <name type="scientific">Cladocopium goreaui</name>
    <dbReference type="NCBI Taxonomy" id="2562237"/>
    <lineage>
        <taxon>Eukaryota</taxon>
        <taxon>Sar</taxon>
        <taxon>Alveolata</taxon>
        <taxon>Dinophyceae</taxon>
        <taxon>Suessiales</taxon>
        <taxon>Symbiodiniaceae</taxon>
        <taxon>Cladocopium</taxon>
    </lineage>
</organism>
<evidence type="ECO:0000313" key="5">
    <source>
        <dbReference type="Proteomes" id="UP001152797"/>
    </source>
</evidence>
<name>A0A9P1D0L7_9DINO</name>
<feature type="transmembrane region" description="Helical" evidence="2">
    <location>
        <begin position="232"/>
        <end position="252"/>
    </location>
</feature>
<evidence type="ECO:0000256" key="1">
    <source>
        <dbReference type="SAM" id="MobiDB-lite"/>
    </source>
</evidence>